<accession>A0A060RIH0</accession>
<name>A0A060RIH0_9STRE</name>
<dbReference type="RefSeq" id="WP_009853805.1">
    <property type="nucleotide sequence ID" value="NZ_CP054015.1"/>
</dbReference>
<dbReference type="NCBIfam" id="TIGR00187">
    <property type="entry name" value="ribE"/>
    <property type="match status" value="1"/>
</dbReference>
<organism evidence="11 12">
    <name type="scientific">Streptococcus gallolyticus</name>
    <dbReference type="NCBI Taxonomy" id="315405"/>
    <lineage>
        <taxon>Bacteria</taxon>
        <taxon>Bacillati</taxon>
        <taxon>Bacillota</taxon>
        <taxon>Bacilli</taxon>
        <taxon>Lactobacillales</taxon>
        <taxon>Streptococcaceae</taxon>
        <taxon>Streptococcus</taxon>
    </lineage>
</organism>
<dbReference type="PANTHER" id="PTHR21098">
    <property type="entry name" value="RIBOFLAVIN SYNTHASE ALPHA CHAIN"/>
    <property type="match status" value="1"/>
</dbReference>
<dbReference type="GeneID" id="57921766"/>
<evidence type="ECO:0000256" key="7">
    <source>
        <dbReference type="ARBA" id="ARBA00022679"/>
    </source>
</evidence>
<dbReference type="AlphaFoldDB" id="A0A060RIH0"/>
<evidence type="ECO:0000259" key="10">
    <source>
        <dbReference type="PROSITE" id="PS51177"/>
    </source>
</evidence>
<proteinExistence type="predicted"/>
<evidence type="ECO:0000256" key="5">
    <source>
        <dbReference type="ARBA" id="ARBA00013950"/>
    </source>
</evidence>
<evidence type="ECO:0000313" key="11">
    <source>
        <dbReference type="EMBL" id="CDO18594.1"/>
    </source>
</evidence>
<sequence>MFTGLIQEQGRISRIVKQQHSIKLTCKASRQLLADYKVGDSMAINGVCLTCVAKAGDTFTVDIMPETFKRTIFSECRIGDLVNLELAMAANARFEGHLVIGHVDSVATLIQKHSDENAIVLSFAISQELAGQIVGQGSIAVNGVSLTVVSVTSGQFSVSLIPHTAKETNLARLKKGDKVNIETDILAKYMQAQVAKMGGQ</sequence>
<dbReference type="PIRSF" id="PIRSF000498">
    <property type="entry name" value="Riboflavin_syn_A"/>
    <property type="match status" value="1"/>
</dbReference>
<evidence type="ECO:0000313" key="12">
    <source>
        <dbReference type="Proteomes" id="UP000027584"/>
    </source>
</evidence>
<keyword evidence="7 11" id="KW-0808">Transferase</keyword>
<dbReference type="Gene3D" id="2.40.30.20">
    <property type="match status" value="2"/>
</dbReference>
<dbReference type="InterPro" id="IPR017938">
    <property type="entry name" value="Riboflavin_synthase-like_b-brl"/>
</dbReference>
<dbReference type="Pfam" id="PF00677">
    <property type="entry name" value="Lum_binding"/>
    <property type="match status" value="2"/>
</dbReference>
<dbReference type="GO" id="GO:0009231">
    <property type="term" value="P:riboflavin biosynthetic process"/>
    <property type="evidence" value="ECO:0007669"/>
    <property type="project" value="UniProtKB-KW"/>
</dbReference>
<keyword evidence="6" id="KW-0686">Riboflavin biosynthesis</keyword>
<dbReference type="FunFam" id="2.40.30.20:FF:000004">
    <property type="entry name" value="Riboflavin synthase, alpha subunit"/>
    <property type="match status" value="1"/>
</dbReference>
<comment type="function">
    <text evidence="2">Catalyzes the dismutation of two molecules of 6,7-dimethyl-8-ribityllumazine, resulting in the formation of riboflavin and 5-amino-6-(D-ribitylamino)uracil.</text>
</comment>
<dbReference type="EMBL" id="CCBC010000198">
    <property type="protein sequence ID" value="CDO18594.1"/>
    <property type="molecule type" value="Genomic_DNA"/>
</dbReference>
<reference evidence="11 12" key="1">
    <citation type="submission" date="2014-02" db="EMBL/GenBank/DDBJ databases">
        <authorList>
            <person name="Manrique M."/>
        </authorList>
    </citation>
    <scope>NUCLEOTIDE SEQUENCE [LARGE SCALE GENOMIC DNA]</scope>
    <source>
        <strain evidence="11 12">LMG17956</strain>
    </source>
</reference>
<reference evidence="11 12" key="2">
    <citation type="submission" date="2014-05" db="EMBL/GenBank/DDBJ databases">
        <title>Genome sequence of Streptococcus gallolyticus.</title>
        <authorList>
            <person name="Del Campo R."/>
        </authorList>
    </citation>
    <scope>NUCLEOTIDE SEQUENCE [LARGE SCALE GENOMIC DNA]</scope>
    <source>
        <strain evidence="11 12">LMG17956</strain>
    </source>
</reference>
<evidence type="ECO:0000256" key="9">
    <source>
        <dbReference type="NCBIfam" id="TIGR00187"/>
    </source>
</evidence>
<dbReference type="SUPFAM" id="SSF63380">
    <property type="entry name" value="Riboflavin synthase domain-like"/>
    <property type="match status" value="2"/>
</dbReference>
<comment type="caution">
    <text evidence="11">The sequence shown here is derived from an EMBL/GenBank/DDBJ whole genome shotgun (WGS) entry which is preliminary data.</text>
</comment>
<dbReference type="InterPro" id="IPR023366">
    <property type="entry name" value="ATP_synth_asu-like_sf"/>
</dbReference>
<evidence type="ECO:0000256" key="3">
    <source>
        <dbReference type="ARBA" id="ARBA00004887"/>
    </source>
</evidence>
<dbReference type="NCBIfam" id="NF006767">
    <property type="entry name" value="PRK09289.1"/>
    <property type="match status" value="1"/>
</dbReference>
<evidence type="ECO:0000256" key="1">
    <source>
        <dbReference type="ARBA" id="ARBA00000968"/>
    </source>
</evidence>
<evidence type="ECO:0000256" key="4">
    <source>
        <dbReference type="ARBA" id="ARBA00012827"/>
    </source>
</evidence>
<dbReference type="InterPro" id="IPR001783">
    <property type="entry name" value="Lumazine-bd"/>
</dbReference>
<comment type="catalytic activity">
    <reaction evidence="1">
        <text>2 6,7-dimethyl-8-(1-D-ribityl)lumazine + H(+) = 5-amino-6-(D-ribitylamino)uracil + riboflavin</text>
        <dbReference type="Rhea" id="RHEA:20772"/>
        <dbReference type="ChEBI" id="CHEBI:15378"/>
        <dbReference type="ChEBI" id="CHEBI:15934"/>
        <dbReference type="ChEBI" id="CHEBI:57986"/>
        <dbReference type="ChEBI" id="CHEBI:58201"/>
        <dbReference type="EC" id="2.5.1.9"/>
    </reaction>
</comment>
<feature type="domain" description="Lumazine-binding" evidence="10">
    <location>
        <begin position="98"/>
        <end position="194"/>
    </location>
</feature>
<protein>
    <recommendedName>
        <fullName evidence="5 9">Riboflavin synthase</fullName>
        <ecNumber evidence="4 9">2.5.1.9</ecNumber>
    </recommendedName>
</protein>
<comment type="pathway">
    <text evidence="3">Cofactor biosynthesis; riboflavin biosynthesis; riboflavin from 2-hydroxy-3-oxobutyl phosphate and 5-amino-6-(D-ribitylamino)uracil: step 2/2.</text>
</comment>
<dbReference type="CDD" id="cd00402">
    <property type="entry name" value="Riboflavin_synthase_like"/>
    <property type="match status" value="1"/>
</dbReference>
<evidence type="ECO:0000256" key="2">
    <source>
        <dbReference type="ARBA" id="ARBA00002803"/>
    </source>
</evidence>
<dbReference type="InterPro" id="IPR026017">
    <property type="entry name" value="Lumazine-bd_dom"/>
</dbReference>
<evidence type="ECO:0000256" key="8">
    <source>
        <dbReference type="ARBA" id="ARBA00022737"/>
    </source>
</evidence>
<keyword evidence="8" id="KW-0677">Repeat</keyword>
<feature type="domain" description="Lumazine-binding" evidence="10">
    <location>
        <begin position="1"/>
        <end position="97"/>
    </location>
</feature>
<dbReference type="Proteomes" id="UP000027584">
    <property type="component" value="Unassembled WGS sequence"/>
</dbReference>
<dbReference type="PROSITE" id="PS51177">
    <property type="entry name" value="LUMAZINE_BIND"/>
    <property type="match status" value="2"/>
</dbReference>
<evidence type="ECO:0000256" key="6">
    <source>
        <dbReference type="ARBA" id="ARBA00022619"/>
    </source>
</evidence>
<dbReference type="PANTHER" id="PTHR21098:SF12">
    <property type="entry name" value="RIBOFLAVIN SYNTHASE"/>
    <property type="match status" value="1"/>
</dbReference>
<dbReference type="GO" id="GO:0004746">
    <property type="term" value="F:riboflavin synthase activity"/>
    <property type="evidence" value="ECO:0007669"/>
    <property type="project" value="UniProtKB-UniRule"/>
</dbReference>
<dbReference type="EC" id="2.5.1.9" evidence="4 9"/>
<gene>
    <name evidence="11" type="ORF">BN963_SGAL_01794</name>
</gene>